<dbReference type="Gene3D" id="3.30.230.10">
    <property type="match status" value="1"/>
</dbReference>
<dbReference type="Proteomes" id="UP000321393">
    <property type="component" value="Unassembled WGS sequence"/>
</dbReference>
<reference evidence="4 5" key="1">
    <citation type="submission" date="2019-08" db="EMBL/GenBank/DDBJ databases">
        <title>Draft genome sequences of two oriental melons (Cucumis melo L. var makuwa).</title>
        <authorList>
            <person name="Kwon S.-Y."/>
        </authorList>
    </citation>
    <scope>NUCLEOTIDE SEQUENCE [LARGE SCALE GENOMIC DNA]</scope>
    <source>
        <strain evidence="5">cv. SW 3</strain>
        <tissue evidence="4">Leaf</tissue>
    </source>
</reference>
<proteinExistence type="predicted"/>
<dbReference type="PANTHER" id="PTHR10457:SF6">
    <property type="entry name" value="GALACTURONOKINASE"/>
    <property type="match status" value="1"/>
</dbReference>
<dbReference type="GO" id="GO:0005524">
    <property type="term" value="F:ATP binding"/>
    <property type="evidence" value="ECO:0007669"/>
    <property type="project" value="UniProtKB-KW"/>
</dbReference>
<keyword evidence="2" id="KW-0067">ATP-binding</keyword>
<dbReference type="STRING" id="1194695.A0A5A7UQM8"/>
<evidence type="ECO:0000313" key="5">
    <source>
        <dbReference type="Proteomes" id="UP000321393"/>
    </source>
</evidence>
<gene>
    <name evidence="4" type="ORF">E6C27_scaffold274G004920</name>
</gene>
<dbReference type="GO" id="GO:0005829">
    <property type="term" value="C:cytosol"/>
    <property type="evidence" value="ECO:0007669"/>
    <property type="project" value="TreeGrafter"/>
</dbReference>
<dbReference type="GO" id="GO:0006012">
    <property type="term" value="P:galactose metabolic process"/>
    <property type="evidence" value="ECO:0007669"/>
    <property type="project" value="TreeGrafter"/>
</dbReference>
<dbReference type="GO" id="GO:0047912">
    <property type="term" value="F:galacturonokinase activity"/>
    <property type="evidence" value="ECO:0007669"/>
    <property type="project" value="TreeGrafter"/>
</dbReference>
<dbReference type="AlphaFoldDB" id="A0A5A7UQM8"/>
<dbReference type="SUPFAM" id="SSF54211">
    <property type="entry name" value="Ribosomal protein S5 domain 2-like"/>
    <property type="match status" value="1"/>
</dbReference>
<feature type="region of interest" description="Disordered" evidence="3">
    <location>
        <begin position="1"/>
        <end position="40"/>
    </location>
</feature>
<evidence type="ECO:0000256" key="1">
    <source>
        <dbReference type="ARBA" id="ARBA00022741"/>
    </source>
</evidence>
<accession>A0A5A7UQM8</accession>
<dbReference type="EMBL" id="SSTE01006842">
    <property type="protein sequence ID" value="KAA0058173.1"/>
    <property type="molecule type" value="Genomic_DNA"/>
</dbReference>
<evidence type="ECO:0000256" key="3">
    <source>
        <dbReference type="SAM" id="MobiDB-lite"/>
    </source>
</evidence>
<name>A0A5A7UQM8_CUCMM</name>
<dbReference type="InterPro" id="IPR014721">
    <property type="entry name" value="Ribsml_uS5_D2-typ_fold_subgr"/>
</dbReference>
<dbReference type="OrthoDB" id="275179at2759"/>
<dbReference type="InterPro" id="IPR020568">
    <property type="entry name" value="Ribosomal_Su5_D2-typ_SF"/>
</dbReference>
<organism evidence="4 5">
    <name type="scientific">Cucumis melo var. makuwa</name>
    <name type="common">Oriental melon</name>
    <dbReference type="NCBI Taxonomy" id="1194695"/>
    <lineage>
        <taxon>Eukaryota</taxon>
        <taxon>Viridiplantae</taxon>
        <taxon>Streptophyta</taxon>
        <taxon>Embryophyta</taxon>
        <taxon>Tracheophyta</taxon>
        <taxon>Spermatophyta</taxon>
        <taxon>Magnoliopsida</taxon>
        <taxon>eudicotyledons</taxon>
        <taxon>Gunneridae</taxon>
        <taxon>Pentapetalae</taxon>
        <taxon>rosids</taxon>
        <taxon>fabids</taxon>
        <taxon>Cucurbitales</taxon>
        <taxon>Cucurbitaceae</taxon>
        <taxon>Benincaseae</taxon>
        <taxon>Cucumis</taxon>
    </lineage>
</organism>
<sequence>MVRIGATKCTGQRPTKGKRRRASDEGQTTMGKRRWASDDEQLTMAGVGSSVLHERKEKGNGTIRERERIREGKATWKRERKGRAFLSIHTQIVLKISSPLLFIHHSSPRVLTNFCIGWPTEFESRRQSFALQSMGKPSWPSEEELNGIKTIVSDMSKRSKEDVRVVVSPYRICPLGAHIDHQGGNVSAMAINKGVLLGFVPSGDVQVVLRSAQFKGDVNFRVDEKLYPNLCSNKKEGTNANGLAKLQEDNNWGRYARGAVYALQEKEHCLSQVREFTLFWSS</sequence>
<comment type="caution">
    <text evidence="4">The sequence shown here is derived from an EMBL/GenBank/DDBJ whole genome shotgun (WGS) entry which is preliminary data.</text>
</comment>
<keyword evidence="1" id="KW-0547">Nucleotide-binding</keyword>
<dbReference type="PANTHER" id="PTHR10457">
    <property type="entry name" value="MEVALONATE KINASE/GALACTOKINASE"/>
    <property type="match status" value="1"/>
</dbReference>
<protein>
    <submittedName>
        <fullName evidence="4">Galacturonokinase</fullName>
    </submittedName>
</protein>
<evidence type="ECO:0000313" key="4">
    <source>
        <dbReference type="EMBL" id="KAA0058173.1"/>
    </source>
</evidence>
<evidence type="ECO:0000256" key="2">
    <source>
        <dbReference type="ARBA" id="ARBA00022840"/>
    </source>
</evidence>